<dbReference type="PROSITE" id="PS00678">
    <property type="entry name" value="WD_REPEATS_1"/>
    <property type="match status" value="3"/>
</dbReference>
<dbReference type="GeneID" id="64637124"/>
<dbReference type="PROSITE" id="PS50294">
    <property type="entry name" value="WD_REPEATS_REGION"/>
    <property type="match status" value="7"/>
</dbReference>
<dbReference type="InterPro" id="IPR011990">
    <property type="entry name" value="TPR-like_helical_dom_sf"/>
</dbReference>
<dbReference type="Pfam" id="PF00400">
    <property type="entry name" value="WD40"/>
    <property type="match status" value="7"/>
</dbReference>
<name>A0A9P7E7M7_9AGAM</name>
<feature type="repeat" description="WD" evidence="3">
    <location>
        <begin position="69"/>
        <end position="110"/>
    </location>
</feature>
<accession>A0A9P7E7M7</accession>
<protein>
    <submittedName>
        <fullName evidence="4">WD40-repeat-containing domain protein</fullName>
    </submittedName>
</protein>
<organism evidence="4 5">
    <name type="scientific">Suillus subaureus</name>
    <dbReference type="NCBI Taxonomy" id="48587"/>
    <lineage>
        <taxon>Eukaryota</taxon>
        <taxon>Fungi</taxon>
        <taxon>Dikarya</taxon>
        <taxon>Basidiomycota</taxon>
        <taxon>Agaricomycotina</taxon>
        <taxon>Agaricomycetes</taxon>
        <taxon>Agaricomycetidae</taxon>
        <taxon>Boletales</taxon>
        <taxon>Suillineae</taxon>
        <taxon>Suillaceae</taxon>
        <taxon>Suillus</taxon>
    </lineage>
</organism>
<evidence type="ECO:0000256" key="3">
    <source>
        <dbReference type="PROSITE-ProRule" id="PRU00221"/>
    </source>
</evidence>
<dbReference type="EMBL" id="JABBWG010000023">
    <property type="protein sequence ID" value="KAG1813609.1"/>
    <property type="molecule type" value="Genomic_DNA"/>
</dbReference>
<feature type="repeat" description="WD" evidence="3">
    <location>
        <begin position="26"/>
        <end position="67"/>
    </location>
</feature>
<dbReference type="PANTHER" id="PTHR19879">
    <property type="entry name" value="TRANSCRIPTION INITIATION FACTOR TFIID"/>
    <property type="match status" value="1"/>
</dbReference>
<evidence type="ECO:0000256" key="2">
    <source>
        <dbReference type="ARBA" id="ARBA00022737"/>
    </source>
</evidence>
<sequence>MLVELSDVARNADLVMKEHSTQPRIMLGHTSSVLAAAFFKDGRRVITSSSDKTLRIWDVQTGASVGAPFKGHKGWVRSVTISPDDRRIASGGEDKTIILWNVENGQKILDPLVKHTRDVNSLCFSPDGERLASGSSDCTVVIWDAETGAVLATLRHDSLVLTVAFSPDGLKLASGSKNNTIRVWRTIDAEVLLEFDAHQNRVRSVVWSHDGQQLVSASYDQTVKFWNSSNADQIDKPCAGHTAWIYSLAISFDDSFIATASCDDTVRLWSTKTHQQIGQALGHTTWVGCVVISPNGELLMSGDGDGKVRLWFIKNILEEYNAEDRLKEELDAANTLSTPFLPDIARSDIQLARNESSDDCDITSHHSSETHVTSSTRLFPSLFDNLPINTTVRNACIAGDLHTAEDILNQEIGTDGDNCASCASRSIVMARNSDWDQALRDAVNSIAIQPSLMGCISKGIALCGKEQLWDAMEAFDLAFTFATHDSTTINLLLLIKAVALFNAGRRDEAIRRVQDLAITCQHSDTLPCSVVNSYLHVQLATISFENGQYLEAAEQFTEVLITTMADLSLRTALCEPRLKIFTMLFGWDLDSLLRTAHQQRCDAFLRADQVIEAVESYQYMMRVIDGAEKTSYLGWSTTFKQDCIARCVAKGEEAVVTNDHARAIKLYSAGIGLDPSHDLLLVRRGKENMGQNLYAEALSDAEQVRMMCIIFNIVLMLSIHR</sequence>
<feature type="repeat" description="WD" evidence="3">
    <location>
        <begin position="112"/>
        <end position="153"/>
    </location>
</feature>
<evidence type="ECO:0000256" key="1">
    <source>
        <dbReference type="ARBA" id="ARBA00022574"/>
    </source>
</evidence>
<proteinExistence type="predicted"/>
<dbReference type="InterPro" id="IPR001680">
    <property type="entry name" value="WD40_rpt"/>
</dbReference>
<dbReference type="CDD" id="cd00200">
    <property type="entry name" value="WD40"/>
    <property type="match status" value="1"/>
</dbReference>
<comment type="caution">
    <text evidence="4">The sequence shown here is derived from an EMBL/GenBank/DDBJ whole genome shotgun (WGS) entry which is preliminary data.</text>
</comment>
<feature type="repeat" description="WD" evidence="3">
    <location>
        <begin position="280"/>
        <end position="311"/>
    </location>
</feature>
<dbReference type="InterPro" id="IPR020472">
    <property type="entry name" value="WD40_PAC1"/>
</dbReference>
<dbReference type="InterPro" id="IPR015943">
    <property type="entry name" value="WD40/YVTN_repeat-like_dom_sf"/>
</dbReference>
<dbReference type="InterPro" id="IPR036322">
    <property type="entry name" value="WD40_repeat_dom_sf"/>
</dbReference>
<feature type="repeat" description="WD" evidence="3">
    <location>
        <begin position="195"/>
        <end position="236"/>
    </location>
</feature>
<keyword evidence="5" id="KW-1185">Reference proteome</keyword>
<dbReference type="Gene3D" id="2.130.10.10">
    <property type="entry name" value="YVTN repeat-like/Quinoprotein amine dehydrogenase"/>
    <property type="match status" value="3"/>
</dbReference>
<keyword evidence="2" id="KW-0677">Repeat</keyword>
<feature type="repeat" description="WD" evidence="3">
    <location>
        <begin position="238"/>
        <end position="279"/>
    </location>
</feature>
<dbReference type="PROSITE" id="PS50082">
    <property type="entry name" value="WD_REPEATS_2"/>
    <property type="match status" value="7"/>
</dbReference>
<dbReference type="Proteomes" id="UP000807769">
    <property type="component" value="Unassembled WGS sequence"/>
</dbReference>
<dbReference type="OrthoDB" id="2682234at2759"/>
<gene>
    <name evidence="4" type="ORF">BJ212DRAFT_401147</name>
</gene>
<feature type="repeat" description="WD" evidence="3">
    <location>
        <begin position="153"/>
        <end position="194"/>
    </location>
</feature>
<keyword evidence="1 3" id="KW-0853">WD repeat</keyword>
<dbReference type="AlphaFoldDB" id="A0A9P7E7M7"/>
<dbReference type="SUPFAM" id="SSF50978">
    <property type="entry name" value="WD40 repeat-like"/>
    <property type="match status" value="1"/>
</dbReference>
<dbReference type="Gene3D" id="1.25.40.10">
    <property type="entry name" value="Tetratricopeptide repeat domain"/>
    <property type="match status" value="2"/>
</dbReference>
<dbReference type="SUPFAM" id="SSF48452">
    <property type="entry name" value="TPR-like"/>
    <property type="match status" value="2"/>
</dbReference>
<reference evidence="4" key="1">
    <citation type="journal article" date="2020" name="New Phytol.">
        <title>Comparative genomics reveals dynamic genome evolution in host specialist ectomycorrhizal fungi.</title>
        <authorList>
            <person name="Lofgren L.A."/>
            <person name="Nguyen N.H."/>
            <person name="Vilgalys R."/>
            <person name="Ruytinx J."/>
            <person name="Liao H.L."/>
            <person name="Branco S."/>
            <person name="Kuo A."/>
            <person name="LaButti K."/>
            <person name="Lipzen A."/>
            <person name="Andreopoulos W."/>
            <person name="Pangilinan J."/>
            <person name="Riley R."/>
            <person name="Hundley H."/>
            <person name="Na H."/>
            <person name="Barry K."/>
            <person name="Grigoriev I.V."/>
            <person name="Stajich J.E."/>
            <person name="Kennedy P.G."/>
        </authorList>
    </citation>
    <scope>NUCLEOTIDE SEQUENCE</scope>
    <source>
        <strain evidence="4">MN1</strain>
    </source>
</reference>
<dbReference type="SMART" id="SM00320">
    <property type="entry name" value="WD40"/>
    <property type="match status" value="7"/>
</dbReference>
<dbReference type="PANTHER" id="PTHR19879:SF9">
    <property type="entry name" value="TRANSCRIPTION INITIATION FACTOR TFIID SUBUNIT 5"/>
    <property type="match status" value="1"/>
</dbReference>
<dbReference type="RefSeq" id="XP_041191370.1">
    <property type="nucleotide sequence ID" value="XM_041343108.1"/>
</dbReference>
<dbReference type="PRINTS" id="PR00320">
    <property type="entry name" value="GPROTEINBRPT"/>
</dbReference>
<evidence type="ECO:0000313" key="5">
    <source>
        <dbReference type="Proteomes" id="UP000807769"/>
    </source>
</evidence>
<dbReference type="InterPro" id="IPR019775">
    <property type="entry name" value="WD40_repeat_CS"/>
</dbReference>
<evidence type="ECO:0000313" key="4">
    <source>
        <dbReference type="EMBL" id="KAG1813609.1"/>
    </source>
</evidence>